<dbReference type="Proteomes" id="UP000598633">
    <property type="component" value="Unassembled WGS sequence"/>
</dbReference>
<dbReference type="SMART" id="SM00304">
    <property type="entry name" value="HAMP"/>
    <property type="match status" value="1"/>
</dbReference>
<keyword evidence="1" id="KW-0175">Coiled coil</keyword>
<evidence type="ECO:0000259" key="3">
    <source>
        <dbReference type="PROSITE" id="PS50885"/>
    </source>
</evidence>
<sequence>MGFLARIRSSLTYPIAATLVLVTVVPMVLVGMLLSSYNRETLETAEKQYLTRQAVSLANETSLVISGHQTLLASTARALAATDRINVDSFESLLQGIGSEPGRAFVYLQIIPRNNTGVFVRSPRLDREMMGILEDAITKAHIQVLDGYQVEEIILDVPPGEAPKALLSYPLRSRGSEVWGSLHGVLDLGSLQEKLGETTYTGYLVSVINENGEAVLSSIPNLRRTNLSGSPLVRNFLYSPQRITLAYDHPVDTDVGEVLGSMAPVRVFDWGILMERPTSAAYAPVRVMQTRTFGFTAIAALISLGLGFTLSRRLITPLQNLASTTSQIAEGNLAVRASVRGEDEIALLGSNFNDMAANIEALVRKLKKALRQNQELFLETIRTLAAAIDAKDPYTHGHSERVSSYSMAISRHLELNQEEVFRVHIASILHDVGKLGVRESILNKPGGLSDEEFEVMRQHPSIGAQIMSPIRMLKDIIPGIRNHHETWDGTGYPDSLEGEQIPMVARIIGVADTFDAMTTNRPYQQAMTLDYVLAKMRSMSGSRFDPVVVEAFMAAVEAGDISPPTRGVEEMASTEVS</sequence>
<keyword evidence="2" id="KW-1133">Transmembrane helix</keyword>
<feature type="domain" description="HD-GYP" evidence="4">
    <location>
        <begin position="373"/>
        <end position="568"/>
    </location>
</feature>
<dbReference type="CDD" id="cd00077">
    <property type="entry name" value="HDc"/>
    <property type="match status" value="1"/>
</dbReference>
<evidence type="ECO:0000259" key="4">
    <source>
        <dbReference type="PROSITE" id="PS51832"/>
    </source>
</evidence>
<feature type="transmembrane region" description="Helical" evidence="2">
    <location>
        <begin position="292"/>
        <end position="310"/>
    </location>
</feature>
<dbReference type="SUPFAM" id="SSF158472">
    <property type="entry name" value="HAMP domain-like"/>
    <property type="match status" value="1"/>
</dbReference>
<evidence type="ECO:0000313" key="5">
    <source>
        <dbReference type="EMBL" id="MBD3870889.1"/>
    </source>
</evidence>
<dbReference type="InterPro" id="IPR003607">
    <property type="entry name" value="HD/PDEase_dom"/>
</dbReference>
<dbReference type="EMBL" id="JACXWA010000101">
    <property type="protein sequence ID" value="MBD3870889.1"/>
    <property type="molecule type" value="Genomic_DNA"/>
</dbReference>
<proteinExistence type="predicted"/>
<dbReference type="CDD" id="cd06225">
    <property type="entry name" value="HAMP"/>
    <property type="match status" value="1"/>
</dbReference>
<dbReference type="GO" id="GO:0016020">
    <property type="term" value="C:membrane"/>
    <property type="evidence" value="ECO:0007669"/>
    <property type="project" value="InterPro"/>
</dbReference>
<evidence type="ECO:0000256" key="1">
    <source>
        <dbReference type="SAM" id="Coils"/>
    </source>
</evidence>
<keyword evidence="2" id="KW-0812">Transmembrane</keyword>
<dbReference type="PANTHER" id="PTHR43155:SF2">
    <property type="entry name" value="CYCLIC DI-GMP PHOSPHODIESTERASE PA4108"/>
    <property type="match status" value="1"/>
</dbReference>
<dbReference type="PROSITE" id="PS50885">
    <property type="entry name" value="HAMP"/>
    <property type="match status" value="1"/>
</dbReference>
<dbReference type="Pfam" id="PF00672">
    <property type="entry name" value="HAMP"/>
    <property type="match status" value="1"/>
</dbReference>
<keyword evidence="2" id="KW-0472">Membrane</keyword>
<dbReference type="Gene3D" id="1.10.3210.10">
    <property type="entry name" value="Hypothetical protein af1432"/>
    <property type="match status" value="1"/>
</dbReference>
<evidence type="ECO:0000313" key="6">
    <source>
        <dbReference type="Proteomes" id="UP000598633"/>
    </source>
</evidence>
<feature type="coiled-coil region" evidence="1">
    <location>
        <begin position="352"/>
        <end position="379"/>
    </location>
</feature>
<dbReference type="PROSITE" id="PS51832">
    <property type="entry name" value="HD_GYP"/>
    <property type="match status" value="1"/>
</dbReference>
<gene>
    <name evidence="5" type="ORF">IFJ97_05960</name>
</gene>
<dbReference type="PANTHER" id="PTHR43155">
    <property type="entry name" value="CYCLIC DI-GMP PHOSPHODIESTERASE PA4108-RELATED"/>
    <property type="match status" value="1"/>
</dbReference>
<dbReference type="Gene3D" id="6.10.340.10">
    <property type="match status" value="1"/>
</dbReference>
<accession>A0A8J7CGI9</accession>
<dbReference type="SMART" id="SM00471">
    <property type="entry name" value="HDc"/>
    <property type="match status" value="1"/>
</dbReference>
<dbReference type="Pfam" id="PF13487">
    <property type="entry name" value="HD_5"/>
    <property type="match status" value="1"/>
</dbReference>
<reference evidence="5 6" key="1">
    <citation type="submission" date="2020-08" db="EMBL/GenBank/DDBJ databases">
        <title>Acidobacteriota in marine sediments use diverse sulfur dissimilation pathways.</title>
        <authorList>
            <person name="Wasmund K."/>
        </authorList>
    </citation>
    <scope>NUCLEOTIDE SEQUENCE [LARGE SCALE GENOMIC DNA]</scope>
    <source>
        <strain evidence="5">MAG AM3-A</strain>
    </source>
</reference>
<dbReference type="SUPFAM" id="SSF109604">
    <property type="entry name" value="HD-domain/PDEase-like"/>
    <property type="match status" value="1"/>
</dbReference>
<evidence type="ECO:0000256" key="2">
    <source>
        <dbReference type="SAM" id="Phobius"/>
    </source>
</evidence>
<name>A0A8J7CGI9_9BACT</name>
<organism evidence="5 6">
    <name type="scientific">Candidatus Sulfomarinibacter kjeldsenii</name>
    <dbReference type="NCBI Taxonomy" id="2885994"/>
    <lineage>
        <taxon>Bacteria</taxon>
        <taxon>Pseudomonadati</taxon>
        <taxon>Acidobacteriota</taxon>
        <taxon>Thermoanaerobaculia</taxon>
        <taxon>Thermoanaerobaculales</taxon>
        <taxon>Candidatus Sulfomarinibacteraceae</taxon>
        <taxon>Candidatus Sulfomarinibacter</taxon>
    </lineage>
</organism>
<dbReference type="InterPro" id="IPR037522">
    <property type="entry name" value="HD_GYP_dom"/>
</dbReference>
<dbReference type="InterPro" id="IPR003660">
    <property type="entry name" value="HAMP_dom"/>
</dbReference>
<dbReference type="GO" id="GO:0007165">
    <property type="term" value="P:signal transduction"/>
    <property type="evidence" value="ECO:0007669"/>
    <property type="project" value="InterPro"/>
</dbReference>
<feature type="domain" description="HAMP" evidence="3">
    <location>
        <begin position="312"/>
        <end position="364"/>
    </location>
</feature>
<feature type="transmembrane region" description="Helical" evidence="2">
    <location>
        <begin position="12"/>
        <end position="34"/>
    </location>
</feature>
<comment type="caution">
    <text evidence="5">The sequence shown here is derived from an EMBL/GenBank/DDBJ whole genome shotgun (WGS) entry which is preliminary data.</text>
</comment>
<dbReference type="AlphaFoldDB" id="A0A8J7CGI9"/>
<protein>
    <submittedName>
        <fullName evidence="5">HD domain-containing protein</fullName>
    </submittedName>
</protein>